<keyword evidence="5 7" id="KW-1133">Transmembrane helix</keyword>
<dbReference type="InterPro" id="IPR049177">
    <property type="entry name" value="MgtC_SapB_SrpB_YhiD_N"/>
</dbReference>
<evidence type="ECO:0000256" key="3">
    <source>
        <dbReference type="ARBA" id="ARBA00022475"/>
    </source>
</evidence>
<dbReference type="GO" id="GO:0005886">
    <property type="term" value="C:plasma membrane"/>
    <property type="evidence" value="ECO:0007669"/>
    <property type="project" value="UniProtKB-SubCell"/>
</dbReference>
<evidence type="ECO:0000256" key="6">
    <source>
        <dbReference type="ARBA" id="ARBA00023136"/>
    </source>
</evidence>
<evidence type="ECO:0000313" key="10">
    <source>
        <dbReference type="Proteomes" id="UP000051074"/>
    </source>
</evidence>
<keyword evidence="3" id="KW-1003">Cell membrane</keyword>
<evidence type="ECO:0000259" key="8">
    <source>
        <dbReference type="Pfam" id="PF02308"/>
    </source>
</evidence>
<organism evidence="9 10">
    <name type="scientific">Lactobacillus equicursoris DSM 19284 = JCM 14600 = CIP 110162</name>
    <dbReference type="NCBI Taxonomy" id="1293597"/>
    <lineage>
        <taxon>Bacteria</taxon>
        <taxon>Bacillati</taxon>
        <taxon>Bacillota</taxon>
        <taxon>Bacilli</taxon>
        <taxon>Lactobacillales</taxon>
        <taxon>Lactobacillaceae</taxon>
        <taxon>Lactobacillus</taxon>
    </lineage>
</organism>
<evidence type="ECO:0000256" key="2">
    <source>
        <dbReference type="ARBA" id="ARBA00009298"/>
    </source>
</evidence>
<proteinExistence type="inferred from homology"/>
<feature type="transmembrane region" description="Helical" evidence="7">
    <location>
        <begin position="118"/>
        <end position="135"/>
    </location>
</feature>
<comment type="similarity">
    <text evidence="2">Belongs to the MgtC/SapB family.</text>
</comment>
<feature type="transmembrane region" description="Helical" evidence="7">
    <location>
        <begin position="70"/>
        <end position="89"/>
    </location>
</feature>
<sequence length="226" mass="24414">MFSLPIQLNLLGRLLLSGLLGAGIGYERSSQRKSAGLKTHVMVAIASALFTIVSKYGFSDGLHSSYDPSRIASLVVTGISFIGAGTIIVHKEQISGLNTAAGLWATAAVGVAMGSGLVYLGISGAVLILLIQYIFRDDRLERWIKNVSLNLQIEANNQPEILSLIKSELNRNQVRNISVKIIDVTDEKIVVACEGVIDSAIDENTIIMNLRKYPDLKKITYSPGSK</sequence>
<reference evidence="9 10" key="1">
    <citation type="journal article" date="2015" name="Genome Announc.">
        <title>Expanding the biotechnology potential of lactobacilli through comparative genomics of 213 strains and associated genera.</title>
        <authorList>
            <person name="Sun Z."/>
            <person name="Harris H.M."/>
            <person name="McCann A."/>
            <person name="Guo C."/>
            <person name="Argimon S."/>
            <person name="Zhang W."/>
            <person name="Yang X."/>
            <person name="Jeffery I.B."/>
            <person name="Cooney J.C."/>
            <person name="Kagawa T.F."/>
            <person name="Liu W."/>
            <person name="Song Y."/>
            <person name="Salvetti E."/>
            <person name="Wrobel A."/>
            <person name="Rasinkangas P."/>
            <person name="Parkhill J."/>
            <person name="Rea M.C."/>
            <person name="O'Sullivan O."/>
            <person name="Ritari J."/>
            <person name="Douillard F.P."/>
            <person name="Paul Ross R."/>
            <person name="Yang R."/>
            <person name="Briner A.E."/>
            <person name="Felis G.E."/>
            <person name="de Vos W.M."/>
            <person name="Barrangou R."/>
            <person name="Klaenhammer T.R."/>
            <person name="Caufield P.W."/>
            <person name="Cui Y."/>
            <person name="Zhang H."/>
            <person name="O'Toole P.W."/>
        </authorList>
    </citation>
    <scope>NUCLEOTIDE SEQUENCE [LARGE SCALE GENOMIC DNA]</scope>
    <source>
        <strain evidence="9 10">DSM 19284</strain>
    </source>
</reference>
<comment type="caution">
    <text evidence="9">The sequence shown here is derived from an EMBL/GenBank/DDBJ whole genome shotgun (WGS) entry which is preliminary data.</text>
</comment>
<keyword evidence="10" id="KW-1185">Reference proteome</keyword>
<evidence type="ECO:0000256" key="7">
    <source>
        <dbReference type="SAM" id="Phobius"/>
    </source>
</evidence>
<name>A0A0R1MDB6_9LACO</name>
<dbReference type="PRINTS" id="PR01837">
    <property type="entry name" value="MGTCSAPBPROT"/>
</dbReference>
<evidence type="ECO:0000256" key="4">
    <source>
        <dbReference type="ARBA" id="ARBA00022692"/>
    </source>
</evidence>
<dbReference type="RefSeq" id="WP_009557446.1">
    <property type="nucleotide sequence ID" value="NZ_AZDU01000014.1"/>
</dbReference>
<keyword evidence="6 7" id="KW-0472">Membrane</keyword>
<dbReference type="InterPro" id="IPR003416">
    <property type="entry name" value="MgtC/SapB/SrpB/YhiD_fam"/>
</dbReference>
<dbReference type="EMBL" id="AZDU01000014">
    <property type="protein sequence ID" value="KRL02283.1"/>
    <property type="molecule type" value="Genomic_DNA"/>
</dbReference>
<feature type="domain" description="MgtC/SapB/SrpB/YhiD N-terminal" evidence="8">
    <location>
        <begin position="14"/>
        <end position="136"/>
    </location>
</feature>
<feature type="transmembrane region" description="Helical" evidence="7">
    <location>
        <begin position="39"/>
        <end position="58"/>
    </location>
</feature>
<dbReference type="PANTHER" id="PTHR33778:SF1">
    <property type="entry name" value="MAGNESIUM TRANSPORTER YHID-RELATED"/>
    <property type="match status" value="1"/>
</dbReference>
<evidence type="ECO:0000256" key="5">
    <source>
        <dbReference type="ARBA" id="ARBA00022989"/>
    </source>
</evidence>
<dbReference type="Pfam" id="PF02308">
    <property type="entry name" value="MgtC"/>
    <property type="match status" value="1"/>
</dbReference>
<dbReference type="PANTHER" id="PTHR33778">
    <property type="entry name" value="PROTEIN MGTC"/>
    <property type="match status" value="1"/>
</dbReference>
<evidence type="ECO:0000256" key="1">
    <source>
        <dbReference type="ARBA" id="ARBA00004651"/>
    </source>
</evidence>
<gene>
    <name evidence="9" type="ORF">FC20_GL000314</name>
</gene>
<comment type="subcellular location">
    <subcellularLocation>
        <location evidence="1">Cell membrane</location>
        <topology evidence="1">Multi-pass membrane protein</topology>
    </subcellularLocation>
</comment>
<dbReference type="AlphaFoldDB" id="A0A0R1MDB6"/>
<protein>
    <submittedName>
        <fullName evidence="9">Mg2+ transporter</fullName>
    </submittedName>
</protein>
<dbReference type="Proteomes" id="UP000051074">
    <property type="component" value="Unassembled WGS sequence"/>
</dbReference>
<feature type="transmembrane region" description="Helical" evidence="7">
    <location>
        <begin position="6"/>
        <end position="27"/>
    </location>
</feature>
<dbReference type="PATRIC" id="fig|1293597.4.peg.359"/>
<evidence type="ECO:0000313" key="9">
    <source>
        <dbReference type="EMBL" id="KRL02283.1"/>
    </source>
</evidence>
<keyword evidence="4 7" id="KW-0812">Transmembrane</keyword>
<accession>A0A0R1MDB6</accession>
<dbReference type="STRING" id="1293597.FC20_GL000314"/>